<dbReference type="Gene3D" id="4.10.280.10">
    <property type="entry name" value="Helix-loop-helix DNA-binding domain"/>
    <property type="match status" value="1"/>
</dbReference>
<gene>
    <name evidence="1" type="ORF">RYX56_17285</name>
</gene>
<evidence type="ECO:0000313" key="1">
    <source>
        <dbReference type="EMBL" id="MDV2686125.1"/>
    </source>
</evidence>
<proteinExistence type="predicted"/>
<organism evidence="1 2">
    <name type="scientific">Alkalihalophilus lindianensis</name>
    <dbReference type="NCBI Taxonomy" id="1630542"/>
    <lineage>
        <taxon>Bacteria</taxon>
        <taxon>Bacillati</taxon>
        <taxon>Bacillota</taxon>
        <taxon>Bacilli</taxon>
        <taxon>Bacillales</taxon>
        <taxon>Bacillaceae</taxon>
        <taxon>Alkalihalophilus</taxon>
    </lineage>
</organism>
<dbReference type="Proteomes" id="UP001287282">
    <property type="component" value="Unassembled WGS sequence"/>
</dbReference>
<dbReference type="SUPFAM" id="SSF140500">
    <property type="entry name" value="BAS1536-like"/>
    <property type="match status" value="1"/>
</dbReference>
<name>A0ABU3XE04_9BACI</name>
<dbReference type="InterPro" id="IPR018540">
    <property type="entry name" value="Spo0E-like"/>
</dbReference>
<dbReference type="InterPro" id="IPR037208">
    <property type="entry name" value="Spo0E-like_sf"/>
</dbReference>
<protein>
    <submittedName>
        <fullName evidence="1">Aspartyl-phosphate phosphatase Spo0E family protein</fullName>
    </submittedName>
</protein>
<dbReference type="EMBL" id="JAWJBA010000006">
    <property type="protein sequence ID" value="MDV2686125.1"/>
    <property type="molecule type" value="Genomic_DNA"/>
</dbReference>
<keyword evidence="2" id="KW-1185">Reference proteome</keyword>
<dbReference type="RefSeq" id="WP_317123292.1">
    <property type="nucleotide sequence ID" value="NZ_JAWJBA010000006.1"/>
</dbReference>
<accession>A0ABU3XE04</accession>
<dbReference type="Pfam" id="PF09388">
    <property type="entry name" value="SpoOE-like"/>
    <property type="match status" value="1"/>
</dbReference>
<evidence type="ECO:0000313" key="2">
    <source>
        <dbReference type="Proteomes" id="UP001287282"/>
    </source>
</evidence>
<sequence length="43" mass="4953">MESIRKEMINSGLVKGLCHPDTLKSSRRLDTILNRNELVRSIK</sequence>
<comment type="caution">
    <text evidence="1">The sequence shown here is derived from an EMBL/GenBank/DDBJ whole genome shotgun (WGS) entry which is preliminary data.</text>
</comment>
<reference evidence="1 2" key="1">
    <citation type="submission" date="2023-10" db="EMBL/GenBank/DDBJ databases">
        <title>Screening of Alkalihalobacillus lindianensis BZ-TG-R113 and Its Alleviation of Salt Stress on Rapeseed Growth.</title>
        <authorList>
            <person name="Zhao B."/>
            <person name="Guo T."/>
        </authorList>
    </citation>
    <scope>NUCLEOTIDE SEQUENCE [LARGE SCALE GENOMIC DNA]</scope>
    <source>
        <strain evidence="1 2">BZ-TG-R113</strain>
    </source>
</reference>
<dbReference type="InterPro" id="IPR036638">
    <property type="entry name" value="HLH_DNA-bd_sf"/>
</dbReference>